<feature type="compositionally biased region" description="Basic residues" evidence="1">
    <location>
        <begin position="9"/>
        <end position="22"/>
    </location>
</feature>
<organism evidence="2 3">
    <name type="scientific">Drosophila gunungcola</name>
    <name type="common">fruit fly</name>
    <dbReference type="NCBI Taxonomy" id="103775"/>
    <lineage>
        <taxon>Eukaryota</taxon>
        <taxon>Metazoa</taxon>
        <taxon>Ecdysozoa</taxon>
        <taxon>Arthropoda</taxon>
        <taxon>Hexapoda</taxon>
        <taxon>Insecta</taxon>
        <taxon>Pterygota</taxon>
        <taxon>Neoptera</taxon>
        <taxon>Endopterygota</taxon>
        <taxon>Diptera</taxon>
        <taxon>Brachycera</taxon>
        <taxon>Muscomorpha</taxon>
        <taxon>Ephydroidea</taxon>
        <taxon>Drosophilidae</taxon>
        <taxon>Drosophila</taxon>
        <taxon>Sophophora</taxon>
    </lineage>
</organism>
<feature type="region of interest" description="Disordered" evidence="1">
    <location>
        <begin position="1"/>
        <end position="44"/>
    </location>
</feature>
<keyword evidence="3" id="KW-1185">Reference proteome</keyword>
<feature type="compositionally biased region" description="Polar residues" evidence="1">
    <location>
        <begin position="29"/>
        <end position="39"/>
    </location>
</feature>
<proteinExistence type="predicted"/>
<evidence type="ECO:0000256" key="1">
    <source>
        <dbReference type="SAM" id="MobiDB-lite"/>
    </source>
</evidence>
<reference evidence="2" key="1">
    <citation type="journal article" date="2023" name="Genome Biol. Evol.">
        <title>Long-read-based Genome Assembly of Drosophila gunungcola Reveals Fewer Chemosensory Genes in Flower-breeding Species.</title>
        <authorList>
            <person name="Negi A."/>
            <person name="Liao B.Y."/>
            <person name="Yeh S.D."/>
        </authorList>
    </citation>
    <scope>NUCLEOTIDE SEQUENCE</scope>
    <source>
        <strain evidence="2">Sukarami</strain>
    </source>
</reference>
<dbReference type="Proteomes" id="UP001059596">
    <property type="component" value="Unassembled WGS sequence"/>
</dbReference>
<evidence type="ECO:0000313" key="2">
    <source>
        <dbReference type="EMBL" id="KAI8041504.1"/>
    </source>
</evidence>
<protein>
    <submittedName>
        <fullName evidence="2">Uncharacterized protein</fullName>
    </submittedName>
</protein>
<dbReference type="AlphaFoldDB" id="A0A9P9YRU0"/>
<evidence type="ECO:0000313" key="3">
    <source>
        <dbReference type="Proteomes" id="UP001059596"/>
    </source>
</evidence>
<name>A0A9P9YRU0_9MUSC</name>
<sequence length="63" mass="7333">MDLSTCPTGRRRQQHFPRHPHDHHHEVSNTKYHSSCNTTHSKKKSVGVLEKNPIECLFEDTLV</sequence>
<gene>
    <name evidence="2" type="ORF">M5D96_005769</name>
</gene>
<accession>A0A9P9YRU0</accession>
<dbReference type="EMBL" id="JAMKOV010000003">
    <property type="protein sequence ID" value="KAI8041504.1"/>
    <property type="molecule type" value="Genomic_DNA"/>
</dbReference>
<comment type="caution">
    <text evidence="2">The sequence shown here is derived from an EMBL/GenBank/DDBJ whole genome shotgun (WGS) entry which is preliminary data.</text>
</comment>